<evidence type="ECO:0000256" key="2">
    <source>
        <dbReference type="ARBA" id="ARBA00023043"/>
    </source>
</evidence>
<feature type="repeat" description="ANK" evidence="3">
    <location>
        <begin position="924"/>
        <end position="948"/>
    </location>
</feature>
<organism evidence="5 6">
    <name type="scientific">Tritrichomonas musculus</name>
    <dbReference type="NCBI Taxonomy" id="1915356"/>
    <lineage>
        <taxon>Eukaryota</taxon>
        <taxon>Metamonada</taxon>
        <taxon>Parabasalia</taxon>
        <taxon>Tritrichomonadida</taxon>
        <taxon>Tritrichomonadidae</taxon>
        <taxon>Tritrichomonas</taxon>
    </lineage>
</organism>
<sequence>MRRTNSCNYKVLRRDDVTGLQSYLSENSEQTVPFNIYESFIENGKTNFIDYAAAYGSVNCFKYLLDNDYKVTSITISYAVFGQNKEIIEKTDEILSKSKEENKNTQTLPLSNFNSGNSSRTQSTKPQISLSGFYSGKKGTIQSTKPQTSLSGFNSGNTETAQSTKPQTSLSGFIFGNTETTQSTKPQTSLSDINSGNTETAQSTKPQTSLSDINSGNTETSQSTKPQTSLSDINSGNTETAQSTKPQTSLSGFIFGNTETTQSTKPQTSLSDINSGNTETAQSTKPQTSLSGFIFRNTETTQSTKPQTSLSDINSGNTETAQSTKPQTSLSGFIFGNTETTQSTKPQTPFSGFSYGNKTDTQSTKPQISLFSFNFGNTTNTQRTKPQNSLSGFNSGNATDTQSTEPQAQSFSFVYEKILSNKLIRDFPIIPSIKKHNNELFQYILTSKNYETDIKKMLPIIFENNNISLFANLITDHFTLDSLTKTEISELITTAATSGYYTLTKLFFELIINPNNKKIDNQMLSVNFVDSISFGNISILELYASLNNKDVYFKDAIIFGIINEQFDIVKYSLMFPFIQQYHLSNEDTRDIIKISIYKKNTNIFDFLIDRLGTKIIIDDNPKDPDDSFLAYACAFGNVSAALKIIDLCKERKVRLDYTTPFIYAATQRFDDICKYMIEQKVLINFSQIINKRSDLAKMSKDIMVSLLNTANEEYKNMLLTNFLYEAINAFNIDLVEFLLEKNVPYEYALFKAVSVEDKKIVELVLKNDSSPSFINKISKNGTALSIAVKLKNIDIVKILLSISGIEPSINIDGETPLITAFSLFDIDIINLFFDFYGENIQAQIWQVNCSLKIVLNELYFNYAKYGSSAPSVIQKILEVKNIDYNYHINNYNLLTYACQTNQKDIAEKLLNFDDINTNIISNKHGITPLMFAVENNNLEMIKLLIQSGKVDINLRNYKNQTALTIAVQNQLSEIVDFIINDNSFDPKKSNIDYAFFLSTKKISKQLISIQDLNVNYINNDVDSNIYSKEEIGFNGFGSSGIIPFRYNSSEFGLSNINKNYKTSAWGNNISNSWETPSNKSNREIAPLESTLINAINAYENEKAEMIIHHQSFDPNISQITAAIFTAAAKKNVKIFNVLLSLINNDVNIRFQNDETLLVFSSRYGSYDIIKEIIKNPNFDSTKSEINAAFVQLLPKFSLWTNMLDFLLEHDQNHLINFSQLLPNGKSYFTVDSLNKTYNIGSVVSYLLSHGADPNLPDRFGLYPLQFAIESNNYAFATALLDSKEIDLSKKINFSEKYDKYVLTNVTSTYLHLAIKMKNQIFKKIIEFNQIDINTPDSRGETPLMTAVRNKNYDAIRFLFENNNLDYLHRNNKNKDAFDIALSYTRQQRPKTRNEYLNTIIGFTIKKDISNE</sequence>
<dbReference type="PROSITE" id="PS50297">
    <property type="entry name" value="ANK_REP_REGION"/>
    <property type="match status" value="1"/>
</dbReference>
<dbReference type="PANTHER" id="PTHR24198:SF165">
    <property type="entry name" value="ANKYRIN REPEAT-CONTAINING PROTEIN-RELATED"/>
    <property type="match status" value="1"/>
</dbReference>
<keyword evidence="6" id="KW-1185">Reference proteome</keyword>
<evidence type="ECO:0000256" key="3">
    <source>
        <dbReference type="PROSITE-ProRule" id="PRU00023"/>
    </source>
</evidence>
<gene>
    <name evidence="5" type="ORF">M9Y10_018228</name>
</gene>
<dbReference type="SUPFAM" id="SSF48403">
    <property type="entry name" value="Ankyrin repeat"/>
    <property type="match status" value="3"/>
</dbReference>
<reference evidence="5 6" key="1">
    <citation type="submission" date="2024-04" db="EMBL/GenBank/DDBJ databases">
        <title>Tritrichomonas musculus Genome.</title>
        <authorList>
            <person name="Alves-Ferreira E."/>
            <person name="Grigg M."/>
            <person name="Lorenzi H."/>
            <person name="Galac M."/>
        </authorList>
    </citation>
    <scope>NUCLEOTIDE SEQUENCE [LARGE SCALE GENOMIC DNA]</scope>
    <source>
        <strain evidence="5 6">EAF2021</strain>
    </source>
</reference>
<evidence type="ECO:0008006" key="7">
    <source>
        <dbReference type="Google" id="ProtNLM"/>
    </source>
</evidence>
<feature type="compositionally biased region" description="Polar residues" evidence="4">
    <location>
        <begin position="140"/>
        <end position="361"/>
    </location>
</feature>
<dbReference type="Proteomes" id="UP001470230">
    <property type="component" value="Unassembled WGS sequence"/>
</dbReference>
<evidence type="ECO:0000313" key="5">
    <source>
        <dbReference type="EMBL" id="KAK8850117.1"/>
    </source>
</evidence>
<dbReference type="Gene3D" id="1.25.40.20">
    <property type="entry name" value="Ankyrin repeat-containing domain"/>
    <property type="match status" value="4"/>
</dbReference>
<dbReference type="PROSITE" id="PS50088">
    <property type="entry name" value="ANK_REPEAT"/>
    <property type="match status" value="1"/>
</dbReference>
<name>A0ABR2HNX5_9EUKA</name>
<keyword evidence="2 3" id="KW-0040">ANK repeat</keyword>
<dbReference type="InterPro" id="IPR036770">
    <property type="entry name" value="Ankyrin_rpt-contain_sf"/>
</dbReference>
<feature type="region of interest" description="Disordered" evidence="4">
    <location>
        <begin position="99"/>
        <end position="361"/>
    </location>
</feature>
<dbReference type="Pfam" id="PF12796">
    <property type="entry name" value="Ank_2"/>
    <property type="match status" value="3"/>
</dbReference>
<feature type="region of interest" description="Disordered" evidence="4">
    <location>
        <begin position="375"/>
        <end position="406"/>
    </location>
</feature>
<keyword evidence="1" id="KW-0677">Repeat</keyword>
<dbReference type="PANTHER" id="PTHR24198">
    <property type="entry name" value="ANKYRIN REPEAT AND PROTEIN KINASE DOMAIN-CONTAINING PROTEIN"/>
    <property type="match status" value="1"/>
</dbReference>
<dbReference type="SMART" id="SM00248">
    <property type="entry name" value="ANK"/>
    <property type="match status" value="13"/>
</dbReference>
<comment type="caution">
    <text evidence="5">The sequence shown here is derived from an EMBL/GenBank/DDBJ whole genome shotgun (WGS) entry which is preliminary data.</text>
</comment>
<accession>A0ABR2HNX5</accession>
<protein>
    <recommendedName>
        <fullName evidence="7">Ankyrin repeat protein</fullName>
    </recommendedName>
</protein>
<dbReference type="EMBL" id="JAPFFF010000024">
    <property type="protein sequence ID" value="KAK8850117.1"/>
    <property type="molecule type" value="Genomic_DNA"/>
</dbReference>
<evidence type="ECO:0000256" key="1">
    <source>
        <dbReference type="ARBA" id="ARBA00022737"/>
    </source>
</evidence>
<feature type="compositionally biased region" description="Polar residues" evidence="4">
    <location>
        <begin position="104"/>
        <end position="132"/>
    </location>
</feature>
<dbReference type="PRINTS" id="PR01415">
    <property type="entry name" value="ANKYRIN"/>
</dbReference>
<evidence type="ECO:0000313" key="6">
    <source>
        <dbReference type="Proteomes" id="UP001470230"/>
    </source>
</evidence>
<proteinExistence type="predicted"/>
<dbReference type="InterPro" id="IPR002110">
    <property type="entry name" value="Ankyrin_rpt"/>
</dbReference>
<evidence type="ECO:0000256" key="4">
    <source>
        <dbReference type="SAM" id="MobiDB-lite"/>
    </source>
</evidence>